<comment type="caution">
    <text evidence="16">The sequence shown here is derived from an EMBL/GenBank/DDBJ whole genome shotgun (WGS) entry which is preliminary data.</text>
</comment>
<evidence type="ECO:0000256" key="8">
    <source>
        <dbReference type="ARBA" id="ARBA00023002"/>
    </source>
</evidence>
<dbReference type="PRINTS" id="PR00385">
    <property type="entry name" value="P450"/>
</dbReference>
<evidence type="ECO:0000313" key="17">
    <source>
        <dbReference type="Proteomes" id="UP000717696"/>
    </source>
</evidence>
<keyword evidence="10 14" id="KW-0503">Monooxygenase</keyword>
<keyword evidence="5 15" id="KW-0812">Transmembrane</keyword>
<evidence type="ECO:0000256" key="11">
    <source>
        <dbReference type="ARBA" id="ARBA00023136"/>
    </source>
</evidence>
<dbReference type="PANTHER" id="PTHR24305">
    <property type="entry name" value="CYTOCHROME P450"/>
    <property type="match status" value="1"/>
</dbReference>
<proteinExistence type="inferred from homology"/>
<evidence type="ECO:0000256" key="12">
    <source>
        <dbReference type="ARBA" id="ARBA00023180"/>
    </source>
</evidence>
<gene>
    <name evidence="16" type="ORF">B0J13DRAFT_549874</name>
</gene>
<dbReference type="PROSITE" id="PS00086">
    <property type="entry name" value="CYTOCHROME_P450"/>
    <property type="match status" value="1"/>
</dbReference>
<dbReference type="GO" id="GO:0004497">
    <property type="term" value="F:monooxygenase activity"/>
    <property type="evidence" value="ECO:0007669"/>
    <property type="project" value="UniProtKB-KW"/>
</dbReference>
<dbReference type="GO" id="GO:0016705">
    <property type="term" value="F:oxidoreductase activity, acting on paired donors, with incorporation or reduction of molecular oxygen"/>
    <property type="evidence" value="ECO:0007669"/>
    <property type="project" value="InterPro"/>
</dbReference>
<evidence type="ECO:0000256" key="6">
    <source>
        <dbReference type="ARBA" id="ARBA00022723"/>
    </source>
</evidence>
<dbReference type="AlphaFoldDB" id="A0A9P9F2Y8"/>
<comment type="similarity">
    <text evidence="3 14">Belongs to the cytochrome P450 family.</text>
</comment>
<evidence type="ECO:0000256" key="13">
    <source>
        <dbReference type="PIRSR" id="PIRSR602401-1"/>
    </source>
</evidence>
<keyword evidence="4 13" id="KW-0349">Heme</keyword>
<feature type="binding site" description="axial binding residue" evidence="13">
    <location>
        <position position="456"/>
    </location>
    <ligand>
        <name>heme</name>
        <dbReference type="ChEBI" id="CHEBI:30413"/>
    </ligand>
    <ligandPart>
        <name>Fe</name>
        <dbReference type="ChEBI" id="CHEBI:18248"/>
    </ligandPart>
</feature>
<evidence type="ECO:0000256" key="7">
    <source>
        <dbReference type="ARBA" id="ARBA00022989"/>
    </source>
</evidence>
<evidence type="ECO:0000256" key="1">
    <source>
        <dbReference type="ARBA" id="ARBA00001971"/>
    </source>
</evidence>
<evidence type="ECO:0000256" key="2">
    <source>
        <dbReference type="ARBA" id="ARBA00004370"/>
    </source>
</evidence>
<dbReference type="Proteomes" id="UP000717696">
    <property type="component" value="Unassembled WGS sequence"/>
</dbReference>
<reference evidence="16" key="1">
    <citation type="journal article" date="2021" name="Nat. Commun.">
        <title>Genetic determinants of endophytism in the Arabidopsis root mycobiome.</title>
        <authorList>
            <person name="Mesny F."/>
            <person name="Miyauchi S."/>
            <person name="Thiergart T."/>
            <person name="Pickel B."/>
            <person name="Atanasova L."/>
            <person name="Karlsson M."/>
            <person name="Huettel B."/>
            <person name="Barry K.W."/>
            <person name="Haridas S."/>
            <person name="Chen C."/>
            <person name="Bauer D."/>
            <person name="Andreopoulos W."/>
            <person name="Pangilinan J."/>
            <person name="LaButti K."/>
            <person name="Riley R."/>
            <person name="Lipzen A."/>
            <person name="Clum A."/>
            <person name="Drula E."/>
            <person name="Henrissat B."/>
            <person name="Kohler A."/>
            <person name="Grigoriev I.V."/>
            <person name="Martin F.M."/>
            <person name="Hacquard S."/>
        </authorList>
    </citation>
    <scope>NUCLEOTIDE SEQUENCE</scope>
    <source>
        <strain evidence="16">MPI-CAGE-AT-0021</strain>
    </source>
</reference>
<dbReference type="InterPro" id="IPR050121">
    <property type="entry name" value="Cytochrome_P450_monoxygenase"/>
</dbReference>
<evidence type="ECO:0000256" key="10">
    <source>
        <dbReference type="ARBA" id="ARBA00023033"/>
    </source>
</evidence>
<dbReference type="SUPFAM" id="SSF48264">
    <property type="entry name" value="Cytochrome P450"/>
    <property type="match status" value="1"/>
</dbReference>
<dbReference type="GO" id="GO:1902181">
    <property type="term" value="P:verruculogen biosynthetic process"/>
    <property type="evidence" value="ECO:0007669"/>
    <property type="project" value="UniProtKB-ARBA"/>
</dbReference>
<dbReference type="PRINTS" id="PR00463">
    <property type="entry name" value="EP450I"/>
</dbReference>
<accession>A0A9P9F2Y8</accession>
<protein>
    <submittedName>
        <fullName evidence="16">Cytochrome P450 monooxygenase</fullName>
    </submittedName>
</protein>
<organism evidence="16 17">
    <name type="scientific">Dactylonectria estremocensis</name>
    <dbReference type="NCBI Taxonomy" id="1079267"/>
    <lineage>
        <taxon>Eukaryota</taxon>
        <taxon>Fungi</taxon>
        <taxon>Dikarya</taxon>
        <taxon>Ascomycota</taxon>
        <taxon>Pezizomycotina</taxon>
        <taxon>Sordariomycetes</taxon>
        <taxon>Hypocreomycetidae</taxon>
        <taxon>Hypocreales</taxon>
        <taxon>Nectriaceae</taxon>
        <taxon>Dactylonectria</taxon>
    </lineage>
</organism>
<dbReference type="Pfam" id="PF00067">
    <property type="entry name" value="p450"/>
    <property type="match status" value="1"/>
</dbReference>
<keyword evidence="11 15" id="KW-0472">Membrane</keyword>
<evidence type="ECO:0000256" key="4">
    <source>
        <dbReference type="ARBA" id="ARBA00022617"/>
    </source>
</evidence>
<dbReference type="CDD" id="cd11061">
    <property type="entry name" value="CYP67-like"/>
    <property type="match status" value="1"/>
</dbReference>
<dbReference type="GO" id="GO:0005506">
    <property type="term" value="F:iron ion binding"/>
    <property type="evidence" value="ECO:0007669"/>
    <property type="project" value="InterPro"/>
</dbReference>
<feature type="transmembrane region" description="Helical" evidence="15">
    <location>
        <begin position="12"/>
        <end position="31"/>
    </location>
</feature>
<dbReference type="InterPro" id="IPR001128">
    <property type="entry name" value="Cyt_P450"/>
</dbReference>
<evidence type="ECO:0000313" key="16">
    <source>
        <dbReference type="EMBL" id="KAH7150285.1"/>
    </source>
</evidence>
<dbReference type="InterPro" id="IPR002401">
    <property type="entry name" value="Cyt_P450_E_grp-I"/>
</dbReference>
<keyword evidence="9 13" id="KW-0408">Iron</keyword>
<keyword evidence="12" id="KW-0325">Glycoprotein</keyword>
<comment type="cofactor">
    <cofactor evidence="1 13">
        <name>heme</name>
        <dbReference type="ChEBI" id="CHEBI:30413"/>
    </cofactor>
</comment>
<dbReference type="PANTHER" id="PTHR24305:SF237">
    <property type="entry name" value="CYTOCHROME P450 MONOOXYGENASE ATNE-RELATED"/>
    <property type="match status" value="1"/>
</dbReference>
<name>A0A9P9F2Y8_9HYPO</name>
<keyword evidence="7 15" id="KW-1133">Transmembrane helix</keyword>
<keyword evidence="8 14" id="KW-0560">Oxidoreductase</keyword>
<dbReference type="GO" id="GO:0016020">
    <property type="term" value="C:membrane"/>
    <property type="evidence" value="ECO:0007669"/>
    <property type="project" value="UniProtKB-SubCell"/>
</dbReference>
<dbReference type="Gene3D" id="1.10.630.10">
    <property type="entry name" value="Cytochrome P450"/>
    <property type="match status" value="1"/>
</dbReference>
<dbReference type="InterPro" id="IPR017972">
    <property type="entry name" value="Cyt_P450_CS"/>
</dbReference>
<sequence>MIALTSNGVVEWALFASLLYILGLASYRISFHPLARYPGPILAKVTNWYSAFHYWKGDMHLKFLEWHEKYGEVVRFGPNSISMNSQSAMMDIYAVRANVRKADAYAVFSPSRHASNTISATDKKIHAFKRRILTQVCSDKALKGLEPRILTHISQFTDVLHHAHTNVAEPLETDGSWGPELDMANYCDYLGFDIISGLCYGESFNMLESQKLRHLPSVLSTISRRNATCFGQPLVFRAKLDHLFLASISTQIKGFSAWIREKGKKRMQLGSDIDKVDCFEYMLKARDPKTGLGFSEKELWSESLMLIIAGSDTTAVALSATFFYLLHHPAILAQVCKEVRSAFSSEDEIRPGPQLSSCEYLHACLKESLRMAPPGASLAPRLVLKGGITSGSHHFPENTIIGTPIYTMHHNAAHYPDPYIYKPERWVVNPEKGWTEELVGSAEAAFCGFSIGPRSCVGKNMAWMELMVTFARTLYLYDMRLGPSHIHGKLGCISRSGSPDTFDYRIKGWVTSGREGPVVQFRPAPVTKEKN</sequence>
<evidence type="ECO:0000256" key="5">
    <source>
        <dbReference type="ARBA" id="ARBA00022692"/>
    </source>
</evidence>
<dbReference type="FunFam" id="1.10.630.10:FF:000063">
    <property type="entry name" value="Cytochrome P450 monooxygenase"/>
    <property type="match status" value="1"/>
</dbReference>
<keyword evidence="6 13" id="KW-0479">Metal-binding</keyword>
<dbReference type="InterPro" id="IPR036396">
    <property type="entry name" value="Cyt_P450_sf"/>
</dbReference>
<evidence type="ECO:0000256" key="9">
    <source>
        <dbReference type="ARBA" id="ARBA00023004"/>
    </source>
</evidence>
<evidence type="ECO:0000256" key="3">
    <source>
        <dbReference type="ARBA" id="ARBA00010617"/>
    </source>
</evidence>
<keyword evidence="17" id="KW-1185">Reference proteome</keyword>
<evidence type="ECO:0000256" key="14">
    <source>
        <dbReference type="RuleBase" id="RU000461"/>
    </source>
</evidence>
<comment type="subcellular location">
    <subcellularLocation>
        <location evidence="2">Membrane</location>
    </subcellularLocation>
</comment>
<dbReference type="OrthoDB" id="1470350at2759"/>
<dbReference type="GO" id="GO:0020037">
    <property type="term" value="F:heme binding"/>
    <property type="evidence" value="ECO:0007669"/>
    <property type="project" value="InterPro"/>
</dbReference>
<dbReference type="EMBL" id="JAGMUU010000006">
    <property type="protein sequence ID" value="KAH7150285.1"/>
    <property type="molecule type" value="Genomic_DNA"/>
</dbReference>
<evidence type="ECO:0000256" key="15">
    <source>
        <dbReference type="SAM" id="Phobius"/>
    </source>
</evidence>